<comment type="caution">
    <text evidence="1">The sequence shown here is derived from an EMBL/GenBank/DDBJ whole genome shotgun (WGS) entry which is preliminary data.</text>
</comment>
<reference evidence="1 2" key="1">
    <citation type="submission" date="2021-06" db="EMBL/GenBank/DDBJ databases">
        <title>Caerostris darwini draft genome.</title>
        <authorList>
            <person name="Kono N."/>
            <person name="Arakawa K."/>
        </authorList>
    </citation>
    <scope>NUCLEOTIDE SEQUENCE [LARGE SCALE GENOMIC DNA]</scope>
</reference>
<evidence type="ECO:0000313" key="1">
    <source>
        <dbReference type="EMBL" id="GIY71149.1"/>
    </source>
</evidence>
<sequence length="159" mass="17603">MDKLTKDVKEVFFFKGWSSEVDSPASAADDLGEGWYLWRGGDESFAPSVRIDAVGARRWKPSYCAWGRKAWALFPDRTLWVQGPSSTIDWEIACTNRVGLSQGSWSVEGKIEYIRTEQQTTGAIFGDGMMISGGRYGIGWGGGHGNRKALTRSKTVLLD</sequence>
<name>A0AAV4VNH7_9ARAC</name>
<proteinExistence type="predicted"/>
<dbReference type="EMBL" id="BPLQ01013294">
    <property type="protein sequence ID" value="GIY71149.1"/>
    <property type="molecule type" value="Genomic_DNA"/>
</dbReference>
<dbReference type="Proteomes" id="UP001054837">
    <property type="component" value="Unassembled WGS sequence"/>
</dbReference>
<evidence type="ECO:0000313" key="2">
    <source>
        <dbReference type="Proteomes" id="UP001054837"/>
    </source>
</evidence>
<protein>
    <submittedName>
        <fullName evidence="1">Uncharacterized protein</fullName>
    </submittedName>
</protein>
<accession>A0AAV4VNH7</accession>
<keyword evidence="2" id="KW-1185">Reference proteome</keyword>
<organism evidence="1 2">
    <name type="scientific">Caerostris darwini</name>
    <dbReference type="NCBI Taxonomy" id="1538125"/>
    <lineage>
        <taxon>Eukaryota</taxon>
        <taxon>Metazoa</taxon>
        <taxon>Ecdysozoa</taxon>
        <taxon>Arthropoda</taxon>
        <taxon>Chelicerata</taxon>
        <taxon>Arachnida</taxon>
        <taxon>Araneae</taxon>
        <taxon>Araneomorphae</taxon>
        <taxon>Entelegynae</taxon>
        <taxon>Araneoidea</taxon>
        <taxon>Araneidae</taxon>
        <taxon>Caerostris</taxon>
    </lineage>
</organism>
<dbReference type="AlphaFoldDB" id="A0AAV4VNH7"/>
<gene>
    <name evidence="1" type="ORF">CDAR_472171</name>
</gene>